<dbReference type="EMBL" id="BAABJM010000002">
    <property type="protein sequence ID" value="GAA5053056.1"/>
    <property type="molecule type" value="Genomic_DNA"/>
</dbReference>
<dbReference type="RefSeq" id="WP_345495600.1">
    <property type="nucleotide sequence ID" value="NZ_BAABJM010000002.1"/>
</dbReference>
<accession>A0ABP9K7N9</accession>
<proteinExistence type="predicted"/>
<reference evidence="2" key="1">
    <citation type="journal article" date="2019" name="Int. J. Syst. Evol. Microbiol.">
        <title>The Global Catalogue of Microorganisms (GCM) 10K type strain sequencing project: providing services to taxonomists for standard genome sequencing and annotation.</title>
        <authorList>
            <consortium name="The Broad Institute Genomics Platform"/>
            <consortium name="The Broad Institute Genome Sequencing Center for Infectious Disease"/>
            <person name="Wu L."/>
            <person name="Ma J."/>
        </authorList>
    </citation>
    <scope>NUCLEOTIDE SEQUENCE [LARGE SCALE GENOMIC DNA]</scope>
    <source>
        <strain evidence="2">JCM 18298</strain>
    </source>
</reference>
<comment type="caution">
    <text evidence="1">The sequence shown here is derived from an EMBL/GenBank/DDBJ whole genome shotgun (WGS) entry which is preliminary data.</text>
</comment>
<evidence type="ECO:0000313" key="1">
    <source>
        <dbReference type="EMBL" id="GAA5053056.1"/>
    </source>
</evidence>
<organism evidence="1 2">
    <name type="scientific">Nocardia callitridis</name>
    <dbReference type="NCBI Taxonomy" id="648753"/>
    <lineage>
        <taxon>Bacteria</taxon>
        <taxon>Bacillati</taxon>
        <taxon>Actinomycetota</taxon>
        <taxon>Actinomycetes</taxon>
        <taxon>Mycobacteriales</taxon>
        <taxon>Nocardiaceae</taxon>
        <taxon>Nocardia</taxon>
    </lineage>
</organism>
<gene>
    <name evidence="1" type="ORF">GCM10023318_26480</name>
</gene>
<protein>
    <recommendedName>
        <fullName evidence="3">Ribbon-helix-helix protein CopG domain-containing protein</fullName>
    </recommendedName>
</protein>
<evidence type="ECO:0000313" key="2">
    <source>
        <dbReference type="Proteomes" id="UP001500603"/>
    </source>
</evidence>
<name>A0ABP9K7N9_9NOCA</name>
<keyword evidence="2" id="KW-1185">Reference proteome</keyword>
<dbReference type="Proteomes" id="UP001500603">
    <property type="component" value="Unassembled WGS sequence"/>
</dbReference>
<evidence type="ECO:0008006" key="3">
    <source>
        <dbReference type="Google" id="ProtNLM"/>
    </source>
</evidence>
<sequence>MSATKVVRTLRLSESVSRRLTERAARSGTSSTALLDRLIREGIEQLEHPGIIFRGPMNDRRATLTAGPEVWEVVARVQELTGTPERRVQVLSARSGLPSDKIEVAMAYAREHGLEVIERIGRNHRAAEWIRRATDIQVGPDDADRNITLPPADGA</sequence>